<reference evidence="3 5" key="2">
    <citation type="submission" date="2015-02" db="EMBL/GenBank/DDBJ databases">
        <title>Physiological reanalysis, assessment of diazotrophy, and genome sequences of multiple isolates of Streptomyces thermoautotrophicus.</title>
        <authorList>
            <person name="MacKellar D.C."/>
            <person name="Lieber L."/>
            <person name="Norman J."/>
            <person name="Bolger A."/>
            <person name="Tobin C."/>
            <person name="Murray J.W."/>
            <person name="Prell J."/>
        </authorList>
    </citation>
    <scope>NUCLEOTIDE SEQUENCE [LARGE SCALE GENOMIC DNA]</scope>
    <source>
        <strain evidence="3 5">UBT1</strain>
    </source>
</reference>
<organism evidence="3 4">
    <name type="scientific">Carbonactinospora thermoautotrophica</name>
    <dbReference type="NCBI Taxonomy" id="1469144"/>
    <lineage>
        <taxon>Bacteria</taxon>
        <taxon>Bacillati</taxon>
        <taxon>Actinomycetota</taxon>
        <taxon>Actinomycetes</taxon>
        <taxon>Kitasatosporales</taxon>
        <taxon>Carbonactinosporaceae</taxon>
        <taxon>Carbonactinospora</taxon>
    </lineage>
</organism>
<evidence type="ECO:0000313" key="3">
    <source>
        <dbReference type="EMBL" id="KWX09111.1"/>
    </source>
</evidence>
<dbReference type="PATRIC" id="fig|1469144.8.peg.4001"/>
<sequence>MLVVAMAFYWLVLGQYGVLLIAEGRPVAVALGVGVLLLPLVGLWVVWSELRFGLATERLARLLEAEGGLPVDDLPRLPSGRIEPEAVQAAFERRKAEVEAAPEDWRAWYRLAVAYADARDMGHARQAMRRAISLHRELNRSSGA</sequence>
<dbReference type="EMBL" id="JYIJ01000015">
    <property type="protein sequence ID" value="KWX04575.1"/>
    <property type="molecule type" value="Genomic_DNA"/>
</dbReference>
<dbReference type="Proteomes" id="UP000070598">
    <property type="component" value="Unassembled WGS sequence"/>
</dbReference>
<keyword evidence="1" id="KW-0472">Membrane</keyword>
<keyword evidence="1" id="KW-1133">Transmembrane helix</keyword>
<evidence type="ECO:0000313" key="5">
    <source>
        <dbReference type="Proteomes" id="UP000070659"/>
    </source>
</evidence>
<gene>
    <name evidence="2" type="ORF">TH66_08105</name>
    <name evidence="3" type="ORF">TR74_11580</name>
</gene>
<reference evidence="4" key="1">
    <citation type="submission" date="2015-02" db="EMBL/GenBank/DDBJ databases">
        <title>Physiological reanalysis, assessment of diazotrophy, and genome sequences of multiple isolates of Streptomyces thermoautotrophicus.</title>
        <authorList>
            <person name="MacKellar D.C."/>
            <person name="Lieber L."/>
            <person name="Norman J."/>
            <person name="Bolger A."/>
            <person name="Tobin C."/>
            <person name="Murray J.W."/>
            <person name="Friesen M."/>
            <person name="Prell J."/>
        </authorList>
    </citation>
    <scope>NUCLEOTIDE SEQUENCE [LARGE SCALE GENOMIC DNA]</scope>
    <source>
        <strain evidence="4">UBT1</strain>
    </source>
</reference>
<name>A0A132NGB0_9ACTN</name>
<protein>
    <submittedName>
        <fullName evidence="3">Membrane protein</fullName>
    </submittedName>
</protein>
<feature type="transmembrane region" description="Helical" evidence="1">
    <location>
        <begin position="27"/>
        <end position="47"/>
    </location>
</feature>
<dbReference type="EMBL" id="JYIK01000887">
    <property type="protein sequence ID" value="KWX09111.1"/>
    <property type="molecule type" value="Genomic_DNA"/>
</dbReference>
<proteinExistence type="predicted"/>
<dbReference type="AlphaFoldDB" id="A0A132NGB0"/>
<keyword evidence="1" id="KW-0812">Transmembrane</keyword>
<dbReference type="Proteomes" id="UP000070659">
    <property type="component" value="Unassembled WGS sequence"/>
</dbReference>
<dbReference type="InterPro" id="IPR011990">
    <property type="entry name" value="TPR-like_helical_dom_sf"/>
</dbReference>
<evidence type="ECO:0000313" key="2">
    <source>
        <dbReference type="EMBL" id="KWX04575.1"/>
    </source>
</evidence>
<dbReference type="SUPFAM" id="SSF48452">
    <property type="entry name" value="TPR-like"/>
    <property type="match status" value="1"/>
</dbReference>
<accession>A0A132NGB0</accession>
<dbReference type="Gene3D" id="1.25.40.10">
    <property type="entry name" value="Tetratricopeptide repeat domain"/>
    <property type="match status" value="1"/>
</dbReference>
<evidence type="ECO:0000256" key="1">
    <source>
        <dbReference type="SAM" id="Phobius"/>
    </source>
</evidence>
<evidence type="ECO:0000313" key="4">
    <source>
        <dbReference type="Proteomes" id="UP000070598"/>
    </source>
</evidence>
<comment type="caution">
    <text evidence="3">The sequence shown here is derived from an EMBL/GenBank/DDBJ whole genome shotgun (WGS) entry which is preliminary data.</text>
</comment>